<comment type="caution">
    <text evidence="3">The sequence shown here is derived from an EMBL/GenBank/DDBJ whole genome shotgun (WGS) entry which is preliminary data.</text>
</comment>
<protein>
    <submittedName>
        <fullName evidence="3">Prepilin-type N-terminal cleavage/methylation domain-containing protein</fullName>
    </submittedName>
</protein>
<gene>
    <name evidence="3" type="ORF">H8B19_06120</name>
</gene>
<dbReference type="Pfam" id="PF16732">
    <property type="entry name" value="ComP_DUS"/>
    <property type="match status" value="1"/>
</dbReference>
<keyword evidence="2" id="KW-1133">Transmembrane helix</keyword>
<dbReference type="GO" id="GO:0015627">
    <property type="term" value="C:type II protein secretion system complex"/>
    <property type="evidence" value="ECO:0007669"/>
    <property type="project" value="InterPro"/>
</dbReference>
<dbReference type="PANTHER" id="PTHR30093">
    <property type="entry name" value="GENERAL SECRETION PATHWAY PROTEIN G"/>
    <property type="match status" value="1"/>
</dbReference>
<dbReference type="InterPro" id="IPR000983">
    <property type="entry name" value="Bac_GSPG_pilin"/>
</dbReference>
<dbReference type="RefSeq" id="WP_186505912.1">
    <property type="nucleotide sequence ID" value="NZ_JACNEP010000003.1"/>
</dbReference>
<dbReference type="Proteomes" id="UP000601768">
    <property type="component" value="Unassembled WGS sequence"/>
</dbReference>
<evidence type="ECO:0000256" key="2">
    <source>
        <dbReference type="SAM" id="Phobius"/>
    </source>
</evidence>
<dbReference type="InterPro" id="IPR012902">
    <property type="entry name" value="N_methyl_site"/>
</dbReference>
<evidence type="ECO:0000313" key="4">
    <source>
        <dbReference type="Proteomes" id="UP000601768"/>
    </source>
</evidence>
<feature type="transmembrane region" description="Helical" evidence="2">
    <location>
        <begin position="6"/>
        <end position="29"/>
    </location>
</feature>
<dbReference type="AlphaFoldDB" id="A0A8J6IPB4"/>
<dbReference type="GO" id="GO:0043683">
    <property type="term" value="P:type IV pilus assembly"/>
    <property type="evidence" value="ECO:0007669"/>
    <property type="project" value="InterPro"/>
</dbReference>
<dbReference type="Pfam" id="PF07963">
    <property type="entry name" value="N_methyl"/>
    <property type="match status" value="1"/>
</dbReference>
<reference evidence="3" key="2">
    <citation type="submission" date="2020-08" db="EMBL/GenBank/DDBJ databases">
        <authorList>
            <person name="Lai Q."/>
        </authorList>
    </citation>
    <scope>NUCLEOTIDE SEQUENCE</scope>
    <source>
        <strain evidence="3">S27-2</strain>
    </source>
</reference>
<dbReference type="EMBL" id="JACNEP010000003">
    <property type="protein sequence ID" value="MBC3765445.1"/>
    <property type="molecule type" value="Genomic_DNA"/>
</dbReference>
<dbReference type="SUPFAM" id="SSF54523">
    <property type="entry name" value="Pili subunits"/>
    <property type="match status" value="1"/>
</dbReference>
<keyword evidence="2" id="KW-0812">Transmembrane</keyword>
<organism evidence="3 4">
    <name type="scientific">Neptunicella marina</name>
    <dbReference type="NCBI Taxonomy" id="2125989"/>
    <lineage>
        <taxon>Bacteria</taxon>
        <taxon>Pseudomonadati</taxon>
        <taxon>Pseudomonadota</taxon>
        <taxon>Gammaproteobacteria</taxon>
        <taxon>Alteromonadales</taxon>
        <taxon>Alteromonadaceae</taxon>
        <taxon>Neptunicella</taxon>
    </lineage>
</organism>
<dbReference type="PRINTS" id="PR00813">
    <property type="entry name" value="BCTERIALGSPG"/>
</dbReference>
<name>A0A8J6IPB4_9ALTE</name>
<evidence type="ECO:0000256" key="1">
    <source>
        <dbReference type="ARBA" id="ARBA00022481"/>
    </source>
</evidence>
<dbReference type="InterPro" id="IPR045584">
    <property type="entry name" value="Pilin-like"/>
</dbReference>
<keyword evidence="4" id="KW-1185">Reference proteome</keyword>
<evidence type="ECO:0000313" key="3">
    <source>
        <dbReference type="EMBL" id="MBC3765445.1"/>
    </source>
</evidence>
<keyword evidence="2" id="KW-0472">Membrane</keyword>
<reference evidence="3" key="1">
    <citation type="journal article" date="2018" name="Int. J. Syst. Evol. Microbiol.">
        <title>Neptunicella marina gen. nov., sp. nov., isolated from surface seawater.</title>
        <authorList>
            <person name="Liu X."/>
            <person name="Lai Q."/>
            <person name="Du Y."/>
            <person name="Zhang X."/>
            <person name="Liu Z."/>
            <person name="Sun F."/>
            <person name="Shao Z."/>
        </authorList>
    </citation>
    <scope>NUCLEOTIDE SEQUENCE</scope>
    <source>
        <strain evidence="3">S27-2</strain>
    </source>
</reference>
<dbReference type="GO" id="GO:0015628">
    <property type="term" value="P:protein secretion by the type II secretion system"/>
    <property type="evidence" value="ECO:0007669"/>
    <property type="project" value="InterPro"/>
</dbReference>
<dbReference type="NCBIfam" id="TIGR02532">
    <property type="entry name" value="IV_pilin_GFxxxE"/>
    <property type="match status" value="1"/>
</dbReference>
<dbReference type="InterPro" id="IPR031982">
    <property type="entry name" value="PilE-like"/>
</dbReference>
<sequence>MRDNGFTLIELMIVVAIVGIITSIAYPSYMGFVKNGKRSAAQADLMALAAAMQRHKAGNYNYKGAAAGGADTGAPSIFHAYSPSSEPASEKQYNLTIDSVNASGTSYVLLATPVSGTAQADDGKLYYFSDGRKGWDKNNNGTLASSEYCWKC</sequence>
<dbReference type="PANTHER" id="PTHR30093:SF47">
    <property type="entry name" value="TYPE IV PILUS NON-CORE MINOR PILIN PILE"/>
    <property type="match status" value="1"/>
</dbReference>
<keyword evidence="1" id="KW-0488">Methylation</keyword>
<dbReference type="Gene3D" id="3.30.700.10">
    <property type="entry name" value="Glycoprotein, Type 4 Pilin"/>
    <property type="match status" value="1"/>
</dbReference>
<proteinExistence type="predicted"/>
<accession>A0A8J6IPB4</accession>